<feature type="domain" description="DUF985" evidence="2">
    <location>
        <begin position="37"/>
        <end position="171"/>
    </location>
</feature>
<keyword evidence="4" id="KW-1185">Reference proteome</keyword>
<organism evidence="3 4">
    <name type="scientific">Microdochium bolleyi</name>
    <dbReference type="NCBI Taxonomy" id="196109"/>
    <lineage>
        <taxon>Eukaryota</taxon>
        <taxon>Fungi</taxon>
        <taxon>Dikarya</taxon>
        <taxon>Ascomycota</taxon>
        <taxon>Pezizomycotina</taxon>
        <taxon>Sordariomycetes</taxon>
        <taxon>Xylariomycetidae</taxon>
        <taxon>Xylariales</taxon>
        <taxon>Microdochiaceae</taxon>
        <taxon>Microdochium</taxon>
    </lineage>
</organism>
<reference evidence="4" key="1">
    <citation type="submission" date="2016-02" db="EMBL/GenBank/DDBJ databases">
        <title>Draft genome sequence of Microdochium bolleyi, a fungal endophyte of beachgrass.</title>
        <authorList>
            <consortium name="DOE Joint Genome Institute"/>
            <person name="David A.S."/>
            <person name="May G."/>
            <person name="Haridas S."/>
            <person name="Lim J."/>
            <person name="Wang M."/>
            <person name="Labutti K."/>
            <person name="Lipzen A."/>
            <person name="Barry K."/>
            <person name="Grigoriev I.V."/>
        </authorList>
    </citation>
    <scope>NUCLEOTIDE SEQUENCE [LARGE SCALE GENOMIC DNA]</scope>
    <source>
        <strain evidence="4">J235TASD1</strain>
    </source>
</reference>
<sequence length="187" mass="21128">MCNPLPITSVNRFPSHKAPPRGPARIQLIMTTQRTAQEVIDQLNLKPHPEKGFFTETFRDSTTVAPGSTRPQSTQIYYLLAGDEGISHWHRVLDAVEVWHYYDGAPLQLSLSWDDGKPVRDVVLGRDLWKGERPQVIVERGEWQHARSLGDWTLVGCTVAPGFVEEVFDMAEPGWEPRGADKEQGKK</sequence>
<dbReference type="CDD" id="cd06121">
    <property type="entry name" value="cupin_YML079wp"/>
    <property type="match status" value="1"/>
</dbReference>
<evidence type="ECO:0000313" key="3">
    <source>
        <dbReference type="EMBL" id="KXJ86519.1"/>
    </source>
</evidence>
<evidence type="ECO:0000259" key="2">
    <source>
        <dbReference type="Pfam" id="PF06172"/>
    </source>
</evidence>
<dbReference type="FunCoup" id="A0A136IP78">
    <property type="interactions" value="84"/>
</dbReference>
<proteinExistence type="predicted"/>
<gene>
    <name evidence="3" type="ORF">Micbo1qcDRAFT_168324</name>
</gene>
<evidence type="ECO:0000313" key="4">
    <source>
        <dbReference type="Proteomes" id="UP000070501"/>
    </source>
</evidence>
<dbReference type="Gene3D" id="2.60.120.10">
    <property type="entry name" value="Jelly Rolls"/>
    <property type="match status" value="1"/>
</dbReference>
<dbReference type="InParanoid" id="A0A136IP78"/>
<dbReference type="InterPro" id="IPR039935">
    <property type="entry name" value="YML079W-like"/>
</dbReference>
<dbReference type="PANTHER" id="PTHR33387">
    <property type="entry name" value="RMLC-LIKE JELLY ROLL FOLD PROTEIN"/>
    <property type="match status" value="1"/>
</dbReference>
<dbReference type="SUPFAM" id="SSF51182">
    <property type="entry name" value="RmlC-like cupins"/>
    <property type="match status" value="1"/>
</dbReference>
<dbReference type="EMBL" id="KQ964267">
    <property type="protein sequence ID" value="KXJ86519.1"/>
    <property type="molecule type" value="Genomic_DNA"/>
</dbReference>
<protein>
    <submittedName>
        <fullName evidence="3">Cupin family protein</fullName>
    </submittedName>
</protein>
<accession>A0A136IP78</accession>
<feature type="compositionally biased region" description="Polar residues" evidence="1">
    <location>
        <begin position="1"/>
        <end position="12"/>
    </location>
</feature>
<dbReference type="PANTHER" id="PTHR33387:SF3">
    <property type="entry name" value="DUF985 DOMAIN-CONTAINING PROTEIN"/>
    <property type="match status" value="1"/>
</dbReference>
<dbReference type="AlphaFoldDB" id="A0A136IP78"/>
<name>A0A136IP78_9PEZI</name>
<dbReference type="OrthoDB" id="6614653at2759"/>
<dbReference type="InterPro" id="IPR014710">
    <property type="entry name" value="RmlC-like_jellyroll"/>
</dbReference>
<dbReference type="InterPro" id="IPR011051">
    <property type="entry name" value="RmlC_Cupin_sf"/>
</dbReference>
<dbReference type="Proteomes" id="UP000070501">
    <property type="component" value="Unassembled WGS sequence"/>
</dbReference>
<feature type="region of interest" description="Disordered" evidence="1">
    <location>
        <begin position="1"/>
        <end position="22"/>
    </location>
</feature>
<evidence type="ECO:0000256" key="1">
    <source>
        <dbReference type="SAM" id="MobiDB-lite"/>
    </source>
</evidence>
<dbReference type="Pfam" id="PF06172">
    <property type="entry name" value="Cupin_5"/>
    <property type="match status" value="1"/>
</dbReference>
<dbReference type="InterPro" id="IPR009327">
    <property type="entry name" value="Cupin_DUF985"/>
</dbReference>